<accession>A0A927GKN2</accession>
<dbReference type="Pfam" id="PF00717">
    <property type="entry name" value="Peptidase_S24"/>
    <property type="match status" value="1"/>
</dbReference>
<dbReference type="GO" id="GO:0004252">
    <property type="term" value="F:serine-type endopeptidase activity"/>
    <property type="evidence" value="ECO:0007669"/>
    <property type="project" value="InterPro"/>
</dbReference>
<proteinExistence type="predicted"/>
<dbReference type="CDD" id="cd06529">
    <property type="entry name" value="S24_LexA-like"/>
    <property type="match status" value="1"/>
</dbReference>
<dbReference type="AlphaFoldDB" id="A0A927GKN2"/>
<dbReference type="InterPro" id="IPR001387">
    <property type="entry name" value="Cro/C1-type_HTH"/>
</dbReference>
<feature type="region of interest" description="Disordered" evidence="6">
    <location>
        <begin position="137"/>
        <end position="166"/>
    </location>
</feature>
<keyword evidence="1" id="KW-0645">Protease</keyword>
<keyword evidence="2" id="KW-0378">Hydrolase</keyword>
<evidence type="ECO:0000256" key="2">
    <source>
        <dbReference type="ARBA" id="ARBA00022801"/>
    </source>
</evidence>
<dbReference type="Proteomes" id="UP000612233">
    <property type="component" value="Unassembled WGS sequence"/>
</dbReference>
<dbReference type="Pfam" id="PF01381">
    <property type="entry name" value="HTH_3"/>
    <property type="match status" value="1"/>
</dbReference>
<dbReference type="GO" id="GO:0003677">
    <property type="term" value="F:DNA binding"/>
    <property type="evidence" value="ECO:0007669"/>
    <property type="project" value="UniProtKB-KW"/>
</dbReference>
<dbReference type="PANTHER" id="PTHR40661">
    <property type="match status" value="1"/>
</dbReference>
<sequence length="362" mass="40331">MLIFVPIAGTLSRITGQRLFLSGIKSKCLNQKFSYQEKISFILIMKVGKTINERLAQVRVALGHTPNAFADALGISRGFLDNIEAGRKKLSLELALFLAEKLDVAPDFMLLGRGPIFLTGNKAVAGTEETANLSADISANTSPVSKSKRTKNNQAETELTVHRNPTPPKEDNLRILVVTTDPAGPENISLVGTRVAAGYAQGGFIEREFMRHLPTFSLPDAAYRNGTFRAFQVSGESMQPTLYEGDWVICRYVENWGRDIQDTFVHVVVTDEIPVVKRLLNRLTERGQLTLQSDNPAFAAQFLDGERVREVWRAVGRLSRQFANPRYDLTTEMSRTRADVDDLAQRLAKLEGKLLLQPLEEL</sequence>
<dbReference type="InterPro" id="IPR010982">
    <property type="entry name" value="Lambda_DNA-bd_dom_sf"/>
</dbReference>
<dbReference type="PROSITE" id="PS50943">
    <property type="entry name" value="HTH_CROC1"/>
    <property type="match status" value="1"/>
</dbReference>
<dbReference type="InterPro" id="IPR036286">
    <property type="entry name" value="LexA/Signal_pep-like_sf"/>
</dbReference>
<dbReference type="Gene3D" id="1.10.260.40">
    <property type="entry name" value="lambda repressor-like DNA-binding domains"/>
    <property type="match status" value="1"/>
</dbReference>
<evidence type="ECO:0000256" key="1">
    <source>
        <dbReference type="ARBA" id="ARBA00022670"/>
    </source>
</evidence>
<protein>
    <submittedName>
        <fullName evidence="8">LexA family transcriptional regulator</fullName>
    </submittedName>
</protein>
<dbReference type="GO" id="GO:0016020">
    <property type="term" value="C:membrane"/>
    <property type="evidence" value="ECO:0007669"/>
    <property type="project" value="InterPro"/>
</dbReference>
<comment type="caution">
    <text evidence="8">The sequence shown here is derived from an EMBL/GenBank/DDBJ whole genome shotgun (WGS) entry which is preliminary data.</text>
</comment>
<keyword evidence="3" id="KW-0805">Transcription regulation</keyword>
<dbReference type="PROSITE" id="PS00501">
    <property type="entry name" value="SPASE_I_1"/>
    <property type="match status" value="1"/>
</dbReference>
<evidence type="ECO:0000256" key="3">
    <source>
        <dbReference type="ARBA" id="ARBA00023015"/>
    </source>
</evidence>
<gene>
    <name evidence="8" type="ORF">IC235_17745</name>
</gene>
<dbReference type="InterPro" id="IPR019756">
    <property type="entry name" value="Pept_S26A_signal_pept_1_Ser-AS"/>
</dbReference>
<dbReference type="CDD" id="cd00093">
    <property type="entry name" value="HTH_XRE"/>
    <property type="match status" value="1"/>
</dbReference>
<evidence type="ECO:0000256" key="4">
    <source>
        <dbReference type="ARBA" id="ARBA00023125"/>
    </source>
</evidence>
<dbReference type="SUPFAM" id="SSF51306">
    <property type="entry name" value="LexA/Signal peptidase"/>
    <property type="match status" value="1"/>
</dbReference>
<dbReference type="GO" id="GO:0006508">
    <property type="term" value="P:proteolysis"/>
    <property type="evidence" value="ECO:0007669"/>
    <property type="project" value="UniProtKB-KW"/>
</dbReference>
<evidence type="ECO:0000259" key="7">
    <source>
        <dbReference type="PROSITE" id="PS50943"/>
    </source>
</evidence>
<dbReference type="SMART" id="SM00530">
    <property type="entry name" value="HTH_XRE"/>
    <property type="match status" value="1"/>
</dbReference>
<name>A0A927GKN2_9BACT</name>
<dbReference type="SUPFAM" id="SSF47413">
    <property type="entry name" value="lambda repressor-like DNA-binding domains"/>
    <property type="match status" value="1"/>
</dbReference>
<dbReference type="PANTHER" id="PTHR40661:SF3">
    <property type="entry name" value="FELS-1 PROPHAGE TRANSCRIPTIONAL REGULATOR"/>
    <property type="match status" value="1"/>
</dbReference>
<evidence type="ECO:0000256" key="5">
    <source>
        <dbReference type="ARBA" id="ARBA00023163"/>
    </source>
</evidence>
<dbReference type="RefSeq" id="WP_191006545.1">
    <property type="nucleotide sequence ID" value="NZ_JACXAD010000022.1"/>
</dbReference>
<keyword evidence="5" id="KW-0804">Transcription</keyword>
<dbReference type="InterPro" id="IPR015927">
    <property type="entry name" value="Peptidase_S24_S26A/B/C"/>
</dbReference>
<feature type="domain" description="HTH cro/C1-type" evidence="7">
    <location>
        <begin position="55"/>
        <end position="109"/>
    </location>
</feature>
<reference evidence="8" key="1">
    <citation type="submission" date="2020-09" db="EMBL/GenBank/DDBJ databases">
        <authorList>
            <person name="Kim M.K."/>
        </authorList>
    </citation>
    <scope>NUCLEOTIDE SEQUENCE</scope>
    <source>
        <strain evidence="8">BT664</strain>
    </source>
</reference>
<dbReference type="Gene3D" id="2.10.109.10">
    <property type="entry name" value="Umud Fragment, subunit A"/>
    <property type="match status" value="1"/>
</dbReference>
<evidence type="ECO:0000313" key="9">
    <source>
        <dbReference type="Proteomes" id="UP000612233"/>
    </source>
</evidence>
<evidence type="ECO:0000313" key="8">
    <source>
        <dbReference type="EMBL" id="MBD2769737.1"/>
    </source>
</evidence>
<keyword evidence="9" id="KW-1185">Reference proteome</keyword>
<dbReference type="EMBL" id="JACXAD010000022">
    <property type="protein sequence ID" value="MBD2769737.1"/>
    <property type="molecule type" value="Genomic_DNA"/>
</dbReference>
<evidence type="ECO:0000256" key="6">
    <source>
        <dbReference type="SAM" id="MobiDB-lite"/>
    </source>
</evidence>
<organism evidence="8 9">
    <name type="scientific">Hymenobacter montanus</name>
    <dbReference type="NCBI Taxonomy" id="2771359"/>
    <lineage>
        <taxon>Bacteria</taxon>
        <taxon>Pseudomonadati</taxon>
        <taxon>Bacteroidota</taxon>
        <taxon>Cytophagia</taxon>
        <taxon>Cytophagales</taxon>
        <taxon>Hymenobacteraceae</taxon>
        <taxon>Hymenobacter</taxon>
    </lineage>
</organism>
<dbReference type="InterPro" id="IPR039418">
    <property type="entry name" value="LexA-like"/>
</dbReference>
<keyword evidence="4" id="KW-0238">DNA-binding</keyword>